<gene>
    <name evidence="1" type="ORF">GCM10010123_26350</name>
</gene>
<keyword evidence="2" id="KW-1185">Reference proteome</keyword>
<dbReference type="RefSeq" id="WP_189170414.1">
    <property type="nucleotide sequence ID" value="NZ_BMQB01000005.1"/>
</dbReference>
<comment type="caution">
    <text evidence="1">The sequence shown here is derived from an EMBL/GenBank/DDBJ whole genome shotgun (WGS) entry which is preliminary data.</text>
</comment>
<name>A0A8J3FB73_9ACTN</name>
<accession>A0A8J3FB73</accession>
<organism evidence="1 2">
    <name type="scientific">Pilimelia anulata</name>
    <dbReference type="NCBI Taxonomy" id="53371"/>
    <lineage>
        <taxon>Bacteria</taxon>
        <taxon>Bacillati</taxon>
        <taxon>Actinomycetota</taxon>
        <taxon>Actinomycetes</taxon>
        <taxon>Micromonosporales</taxon>
        <taxon>Micromonosporaceae</taxon>
        <taxon>Pilimelia</taxon>
    </lineage>
</organism>
<evidence type="ECO:0000313" key="2">
    <source>
        <dbReference type="Proteomes" id="UP000649739"/>
    </source>
</evidence>
<reference evidence="1" key="1">
    <citation type="journal article" date="2014" name="Int. J. Syst. Evol. Microbiol.">
        <title>Complete genome sequence of Corynebacterium casei LMG S-19264T (=DSM 44701T), isolated from a smear-ripened cheese.</title>
        <authorList>
            <consortium name="US DOE Joint Genome Institute (JGI-PGF)"/>
            <person name="Walter F."/>
            <person name="Albersmeier A."/>
            <person name="Kalinowski J."/>
            <person name="Ruckert C."/>
        </authorList>
    </citation>
    <scope>NUCLEOTIDE SEQUENCE</scope>
    <source>
        <strain evidence="1">JCM 3090</strain>
    </source>
</reference>
<protein>
    <submittedName>
        <fullName evidence="1">Uncharacterized protein</fullName>
    </submittedName>
</protein>
<sequence length="85" mass="9181">MGSTEKLTAARVEALFASDLATGCRAGRRRADAAIRRALRAHGGTRGCLAAMATEYGDHPETAVPRSAWARRLVDRLYPTHCTRG</sequence>
<dbReference type="Proteomes" id="UP000649739">
    <property type="component" value="Unassembled WGS sequence"/>
</dbReference>
<evidence type="ECO:0000313" key="1">
    <source>
        <dbReference type="EMBL" id="GGJ95296.1"/>
    </source>
</evidence>
<reference evidence="1" key="2">
    <citation type="submission" date="2020-09" db="EMBL/GenBank/DDBJ databases">
        <authorList>
            <person name="Sun Q."/>
            <person name="Ohkuma M."/>
        </authorList>
    </citation>
    <scope>NUCLEOTIDE SEQUENCE</scope>
    <source>
        <strain evidence="1">JCM 3090</strain>
    </source>
</reference>
<proteinExistence type="predicted"/>
<dbReference type="EMBL" id="BMQB01000005">
    <property type="protein sequence ID" value="GGJ95296.1"/>
    <property type="molecule type" value="Genomic_DNA"/>
</dbReference>
<dbReference type="AlphaFoldDB" id="A0A8J3FB73"/>